<feature type="region of interest" description="Disordered" evidence="1">
    <location>
        <begin position="1"/>
        <end position="77"/>
    </location>
</feature>
<feature type="compositionally biased region" description="Low complexity" evidence="1">
    <location>
        <begin position="9"/>
        <end position="22"/>
    </location>
</feature>
<comment type="caution">
    <text evidence="2">The sequence shown here is derived from an EMBL/GenBank/DDBJ whole genome shotgun (WGS) entry which is preliminary data.</text>
</comment>
<reference evidence="3" key="1">
    <citation type="journal article" date="2020" name="Stud. Mycol.">
        <title>101 Dothideomycetes genomes: A test case for predicting lifestyles and emergence of pathogens.</title>
        <authorList>
            <person name="Haridas S."/>
            <person name="Albert R."/>
            <person name="Binder M."/>
            <person name="Bloem J."/>
            <person name="LaButti K."/>
            <person name="Salamov A."/>
            <person name="Andreopoulos B."/>
            <person name="Baker S."/>
            <person name="Barry K."/>
            <person name="Bills G."/>
            <person name="Bluhm B."/>
            <person name="Cannon C."/>
            <person name="Castanera R."/>
            <person name="Culley D."/>
            <person name="Daum C."/>
            <person name="Ezra D."/>
            <person name="Gonzalez J."/>
            <person name="Henrissat B."/>
            <person name="Kuo A."/>
            <person name="Liang C."/>
            <person name="Lipzen A."/>
            <person name="Lutzoni F."/>
            <person name="Magnuson J."/>
            <person name="Mondo S."/>
            <person name="Nolan M."/>
            <person name="Ohm R."/>
            <person name="Pangilinan J."/>
            <person name="Park H.-J."/>
            <person name="Ramirez L."/>
            <person name="Alfaro M."/>
            <person name="Sun H."/>
            <person name="Tritt A."/>
            <person name="Yoshinaga Y."/>
            <person name="Zwiers L.-H."/>
            <person name="Turgeon B."/>
            <person name="Goodwin S."/>
            <person name="Spatafora J."/>
            <person name="Crous P."/>
            <person name="Grigoriev I."/>
        </authorList>
    </citation>
    <scope>NUCLEOTIDE SEQUENCE [LARGE SCALE GENOMIC DNA]</scope>
    <source>
        <strain evidence="3">CBS 304.66</strain>
    </source>
</reference>
<proteinExistence type="predicted"/>
<evidence type="ECO:0000256" key="1">
    <source>
        <dbReference type="SAM" id="MobiDB-lite"/>
    </source>
</evidence>
<feature type="compositionally biased region" description="Low complexity" evidence="1">
    <location>
        <begin position="61"/>
        <end position="75"/>
    </location>
</feature>
<protein>
    <submittedName>
        <fullName evidence="2">Uncharacterized protein</fullName>
    </submittedName>
</protein>
<dbReference type="EMBL" id="ML986641">
    <property type="protein sequence ID" value="KAF2262395.1"/>
    <property type="molecule type" value="Genomic_DNA"/>
</dbReference>
<sequence>MDSPKQNEASTTSSTSSQASSTHFSLPPSSYLTVPSTRPTGNNLSLPGPTTFDQEDFVLLSPPSQRRSPSNPIPQILEPSRIEISSPILPSSAESFAQYPDPIFMSSVYSSASAESESSGYSNPPARIYRVPSFQIMPSSKKISSVCFH</sequence>
<name>A0A9P4MYD8_9PLEO</name>
<evidence type="ECO:0000313" key="3">
    <source>
        <dbReference type="Proteomes" id="UP000800093"/>
    </source>
</evidence>
<gene>
    <name evidence="2" type="ORF">CC78DRAFT_534884</name>
</gene>
<feature type="compositionally biased region" description="Polar residues" evidence="1">
    <location>
        <begin position="23"/>
        <end position="45"/>
    </location>
</feature>
<evidence type="ECO:0000313" key="2">
    <source>
        <dbReference type="EMBL" id="KAF2262395.1"/>
    </source>
</evidence>
<accession>A0A9P4MYD8</accession>
<organism evidence="2 3">
    <name type="scientific">Lojkania enalia</name>
    <dbReference type="NCBI Taxonomy" id="147567"/>
    <lineage>
        <taxon>Eukaryota</taxon>
        <taxon>Fungi</taxon>
        <taxon>Dikarya</taxon>
        <taxon>Ascomycota</taxon>
        <taxon>Pezizomycotina</taxon>
        <taxon>Dothideomycetes</taxon>
        <taxon>Pleosporomycetidae</taxon>
        <taxon>Pleosporales</taxon>
        <taxon>Pleosporales incertae sedis</taxon>
        <taxon>Lojkania</taxon>
    </lineage>
</organism>
<keyword evidence="3" id="KW-1185">Reference proteome</keyword>
<dbReference type="Proteomes" id="UP000800093">
    <property type="component" value="Unassembled WGS sequence"/>
</dbReference>
<dbReference type="AlphaFoldDB" id="A0A9P4MYD8"/>